<organism evidence="4 5">
    <name type="scientific">Mucor plumbeus</name>
    <dbReference type="NCBI Taxonomy" id="97098"/>
    <lineage>
        <taxon>Eukaryota</taxon>
        <taxon>Fungi</taxon>
        <taxon>Fungi incertae sedis</taxon>
        <taxon>Mucoromycota</taxon>
        <taxon>Mucoromycotina</taxon>
        <taxon>Mucoromycetes</taxon>
        <taxon>Mucorales</taxon>
        <taxon>Mucorineae</taxon>
        <taxon>Mucoraceae</taxon>
        <taxon>Mucor</taxon>
    </lineage>
</organism>
<feature type="region of interest" description="Disordered" evidence="2">
    <location>
        <begin position="65"/>
        <end position="106"/>
    </location>
</feature>
<reference evidence="4" key="1">
    <citation type="submission" date="2020-12" db="EMBL/GenBank/DDBJ databases">
        <title>Metabolic potential, ecology and presence of endohyphal bacteria is reflected in genomic diversity of Mucoromycotina.</title>
        <authorList>
            <person name="Muszewska A."/>
            <person name="Okrasinska A."/>
            <person name="Steczkiewicz K."/>
            <person name="Drgas O."/>
            <person name="Orlowska M."/>
            <person name="Perlinska-Lenart U."/>
            <person name="Aleksandrzak-Piekarczyk T."/>
            <person name="Szatraj K."/>
            <person name="Zielenkiewicz U."/>
            <person name="Pilsyk S."/>
            <person name="Malc E."/>
            <person name="Mieczkowski P."/>
            <person name="Kruszewska J.S."/>
            <person name="Biernat P."/>
            <person name="Pawlowska J."/>
        </authorList>
    </citation>
    <scope>NUCLEOTIDE SEQUENCE</scope>
    <source>
        <strain evidence="4">CBS 226.32</strain>
    </source>
</reference>
<dbReference type="AlphaFoldDB" id="A0A8H7VBT8"/>
<accession>A0A8H7VBT8</accession>
<evidence type="ECO:0000256" key="2">
    <source>
        <dbReference type="SAM" id="MobiDB-lite"/>
    </source>
</evidence>
<evidence type="ECO:0000256" key="1">
    <source>
        <dbReference type="PROSITE-ProRule" id="PRU00042"/>
    </source>
</evidence>
<dbReference type="EMBL" id="JAEPRC010000076">
    <property type="protein sequence ID" value="KAG2210743.1"/>
    <property type="molecule type" value="Genomic_DNA"/>
</dbReference>
<dbReference type="GO" id="GO:0008270">
    <property type="term" value="F:zinc ion binding"/>
    <property type="evidence" value="ECO:0007669"/>
    <property type="project" value="UniProtKB-KW"/>
</dbReference>
<protein>
    <recommendedName>
        <fullName evidence="3">C2H2-type domain-containing protein</fullName>
    </recommendedName>
</protein>
<dbReference type="SMART" id="SM00355">
    <property type="entry name" value="ZnF_C2H2"/>
    <property type="match status" value="2"/>
</dbReference>
<evidence type="ECO:0000259" key="3">
    <source>
        <dbReference type="PROSITE" id="PS50157"/>
    </source>
</evidence>
<proteinExistence type="predicted"/>
<dbReference type="PROSITE" id="PS00028">
    <property type="entry name" value="ZINC_FINGER_C2H2_1"/>
    <property type="match status" value="2"/>
</dbReference>
<evidence type="ECO:0000313" key="5">
    <source>
        <dbReference type="Proteomes" id="UP000650833"/>
    </source>
</evidence>
<dbReference type="InterPro" id="IPR013087">
    <property type="entry name" value="Znf_C2H2_type"/>
</dbReference>
<keyword evidence="1" id="KW-0862">Zinc</keyword>
<dbReference type="Gene3D" id="3.30.160.60">
    <property type="entry name" value="Classic Zinc Finger"/>
    <property type="match status" value="1"/>
</dbReference>
<dbReference type="OrthoDB" id="2285080at2759"/>
<evidence type="ECO:0000313" key="4">
    <source>
        <dbReference type="EMBL" id="KAG2210743.1"/>
    </source>
</evidence>
<gene>
    <name evidence="4" type="ORF">INT46_008565</name>
</gene>
<dbReference type="InterPro" id="IPR036236">
    <property type="entry name" value="Znf_C2H2_sf"/>
</dbReference>
<keyword evidence="5" id="KW-1185">Reference proteome</keyword>
<sequence>MAHNKNLRCLACNLDFETESKLSNHNYDTHADSIQVTFDDELITVERNNNKFQCPKCGKELKTPTTLKRHFGKHRESTSNAEKRQRLSEPEDTNEEFPSISLNHHAPDTERIDLQADSSGSFPSTSQLEKDTAILIAMDALSLSKREQKKCFMLADLADLEPIIILAENGKTYHMLASPKTIKCVLTDQPTGTWKLSISNDREAQN</sequence>
<feature type="compositionally biased region" description="Basic and acidic residues" evidence="2">
    <location>
        <begin position="74"/>
        <end position="89"/>
    </location>
</feature>
<keyword evidence="1" id="KW-0863">Zinc-finger</keyword>
<dbReference type="PROSITE" id="PS50157">
    <property type="entry name" value="ZINC_FINGER_C2H2_2"/>
    <property type="match status" value="1"/>
</dbReference>
<comment type="caution">
    <text evidence="4">The sequence shown here is derived from an EMBL/GenBank/DDBJ whole genome shotgun (WGS) entry which is preliminary data.</text>
</comment>
<keyword evidence="1" id="KW-0479">Metal-binding</keyword>
<name>A0A8H7VBT8_9FUNG</name>
<dbReference type="SUPFAM" id="SSF57667">
    <property type="entry name" value="beta-beta-alpha zinc fingers"/>
    <property type="match status" value="1"/>
</dbReference>
<feature type="domain" description="C2H2-type" evidence="3">
    <location>
        <begin position="52"/>
        <end position="79"/>
    </location>
</feature>
<dbReference type="Proteomes" id="UP000650833">
    <property type="component" value="Unassembled WGS sequence"/>
</dbReference>